<feature type="modified residue" description="4-aspartylphosphate" evidence="12">
    <location>
        <position position="1152"/>
    </location>
</feature>
<dbReference type="Gene3D" id="2.60.40.10">
    <property type="entry name" value="Immunoglobulins"/>
    <property type="match status" value="1"/>
</dbReference>
<dbReference type="InterPro" id="IPR011110">
    <property type="entry name" value="Reg_prop"/>
</dbReference>
<dbReference type="Pfam" id="PF07495">
    <property type="entry name" value="Y_Y_Y"/>
    <property type="match status" value="1"/>
</dbReference>
<dbReference type="Pfam" id="PF07494">
    <property type="entry name" value="Reg_prop"/>
    <property type="match status" value="3"/>
</dbReference>
<dbReference type="SUPFAM" id="SSF46689">
    <property type="entry name" value="Homeodomain-like"/>
    <property type="match status" value="1"/>
</dbReference>
<proteinExistence type="predicted"/>
<keyword evidence="17" id="KW-1185">Reference proteome</keyword>
<dbReference type="Pfam" id="PF00512">
    <property type="entry name" value="HisKA"/>
    <property type="match status" value="1"/>
</dbReference>
<dbReference type="OrthoDB" id="1522078at2"/>
<dbReference type="InterPro" id="IPR015943">
    <property type="entry name" value="WD40/YVTN_repeat-like_dom_sf"/>
</dbReference>
<dbReference type="Proteomes" id="UP000184109">
    <property type="component" value="Unassembled WGS sequence"/>
</dbReference>
<dbReference type="InterPro" id="IPR001789">
    <property type="entry name" value="Sig_transdc_resp-reg_receiver"/>
</dbReference>
<dbReference type="SUPFAM" id="SSF69322">
    <property type="entry name" value="Tricorn protease domain 2"/>
    <property type="match status" value="1"/>
</dbReference>
<evidence type="ECO:0000259" key="15">
    <source>
        <dbReference type="PROSITE" id="PS50110"/>
    </source>
</evidence>
<keyword evidence="6 16" id="KW-0418">Kinase</keyword>
<evidence type="ECO:0000256" key="1">
    <source>
        <dbReference type="ARBA" id="ARBA00000085"/>
    </source>
</evidence>
<dbReference type="InterPro" id="IPR003661">
    <property type="entry name" value="HisK_dim/P_dom"/>
</dbReference>
<dbReference type="InterPro" id="IPR013783">
    <property type="entry name" value="Ig-like_fold"/>
</dbReference>
<evidence type="ECO:0000256" key="6">
    <source>
        <dbReference type="ARBA" id="ARBA00022777"/>
    </source>
</evidence>
<dbReference type="PROSITE" id="PS01124">
    <property type="entry name" value="HTH_ARAC_FAMILY_2"/>
    <property type="match status" value="1"/>
</dbReference>
<dbReference type="PANTHER" id="PTHR43547">
    <property type="entry name" value="TWO-COMPONENT HISTIDINE KINASE"/>
    <property type="match status" value="1"/>
</dbReference>
<dbReference type="PROSITE" id="PS50110">
    <property type="entry name" value="RESPONSE_REGULATORY"/>
    <property type="match status" value="1"/>
</dbReference>
<feature type="domain" description="HTH araC/xylS-type" evidence="13">
    <location>
        <begin position="1251"/>
        <end position="1349"/>
    </location>
</feature>
<dbReference type="Gene3D" id="1.10.287.130">
    <property type="match status" value="1"/>
</dbReference>
<keyword evidence="4" id="KW-0808">Transferase</keyword>
<dbReference type="Pfam" id="PF02518">
    <property type="entry name" value="HATPase_c"/>
    <property type="match status" value="1"/>
</dbReference>
<dbReference type="SUPFAM" id="SSF50998">
    <property type="entry name" value="Quinoprotein alcohol dehydrogenase-like"/>
    <property type="match status" value="1"/>
</dbReference>
<evidence type="ECO:0000259" key="13">
    <source>
        <dbReference type="PROSITE" id="PS01124"/>
    </source>
</evidence>
<evidence type="ECO:0000313" key="16">
    <source>
        <dbReference type="EMBL" id="SHH61770.1"/>
    </source>
</evidence>
<dbReference type="InterPro" id="IPR036890">
    <property type="entry name" value="HATPase_C_sf"/>
</dbReference>
<evidence type="ECO:0000256" key="4">
    <source>
        <dbReference type="ARBA" id="ARBA00022679"/>
    </source>
</evidence>
<name>A0A1M5UFS1_9FLAO</name>
<dbReference type="SMART" id="SM00448">
    <property type="entry name" value="REC"/>
    <property type="match status" value="1"/>
</dbReference>
<dbReference type="Pfam" id="PF00072">
    <property type="entry name" value="Response_reg"/>
    <property type="match status" value="1"/>
</dbReference>
<dbReference type="PANTHER" id="PTHR43547:SF2">
    <property type="entry name" value="HYBRID SIGNAL TRANSDUCTION HISTIDINE KINASE C"/>
    <property type="match status" value="1"/>
</dbReference>
<dbReference type="PRINTS" id="PR00344">
    <property type="entry name" value="BCTRLSENSOR"/>
</dbReference>
<dbReference type="GO" id="GO:0000155">
    <property type="term" value="F:phosphorelay sensor kinase activity"/>
    <property type="evidence" value="ECO:0007669"/>
    <property type="project" value="InterPro"/>
</dbReference>
<dbReference type="SMART" id="SM00388">
    <property type="entry name" value="HisKA"/>
    <property type="match status" value="1"/>
</dbReference>
<evidence type="ECO:0000256" key="12">
    <source>
        <dbReference type="PROSITE-ProRule" id="PRU00169"/>
    </source>
</evidence>
<dbReference type="InterPro" id="IPR011123">
    <property type="entry name" value="Y_Y_Y"/>
</dbReference>
<evidence type="ECO:0000256" key="8">
    <source>
        <dbReference type="ARBA" id="ARBA00023012"/>
    </source>
</evidence>
<sequence length="1349" mass="154600">MIRFSVFIIFFVGLFSASAQQIKFEHYNDKDGLSHNSVRYIAQDKQGFLWLGTFAGLNRFDGYQFETYLSSSLEENEIYNDDITDLEFDESTNNLWIGTRKGLTLFKIDTRKFTTYLPQNNNPNSLPDEEIRSVYVDKFKRVWVGTKTKGAFLFYPEEERFESIDLPGFGYIKEIYGDKKGNVWLGSFGTASVAKISLDSKGVFSKIKTYTLSIPNSDKKNPFLNFIFEDFKSDIFIGTREGLYKLDQSTDTFENLYIKDKIVREKLGPYFLAVALAPNGKYWVGTLAGLLVCDQLEDIAIGKYQWHYSVLSDDTSLVDNLISALYFDPSGVLWIGTEDGLDKYDPYENQFNLNKDISNYIENQAPRIRGFAKTYEGHTIVATWNNGLFINKGEKIEPLYVNKTNIASIYSTDGKIFYCGLWDGKVMIYDYLKNTSKIIDVGFVNTPVFTFLRYDANNMIVGSFGGGVIVLNLKTLTPDLSYGKLLSNFDINKVKKNGDDLWFATETGLVKYNFVNKTTKNYGYHSNNKYGFPQDNVNDVYIDQEKNIWAATRKGLSVYSYKDDNFELVQEPKELKGKWITDLTSDKEGNLWLNMNNNSIAKYNVKNNSAKVYNIMSGNRLDVFSSSGFYNLNDSKIYIAGKEGVIYFSLQNIKENKYSPPPFITEFKVENKEILPGTTMNGQVLFEKDLNYSKSVVLDYNNRNFSIQFSSPSFTNERQNKYQYKLEGFDKDWIETTSDSRTVQYTNLFSKNYVFKIRSSNSDGIWSETSTYNIKVLPTFWLTYKGISLIVFVLGLLIYFSRKQIKLRIELKQELLLEKVKRERDEKLNNEKLRFFTNISHELRTPLTLILGPVKQLLQQENASSYERSRVDLIYQNANRLLRLVNQILDFRRAETGALKLKVYQVDIIVNTKNIFTSFIELAHTKNINFNLNIETDSLVCWIDLDKYNKILYNLLSNAMKFTENYGNVDLFIGLKEGEGKILKIEVSDDGIGIPLESQEKIFSRFYQAQNSKSSTTGTGIGLSLVKALVEIHKGEIKVDSTPNVGSIFTVELPVEKEVYSEDERFDFSSSEEIETLIPIKQIEASFENINTKKAKTNTDVKHKILVIDDNTELRKYVVEYLSAYFKVYEAENGKEGLEVCKKIKPVLCVVDVMMPIMDGFEFVEALKADENLSHTAVVLLTALAENENRIKGYKIGVDGYLVKPFDPSLLKTRIDNIIKIHFDLKQKFSGEAESDVISLAHSQIDIELISNIKSIIEDNISNPDLTSGFLCDELAMSSSKLYRKITQLTDLSPNEFIRTIRLKKSAQLLKTKNYNVSEVADMVGFNDPLYFSRCFKKQFGHSPSTLLK</sequence>
<dbReference type="InterPro" id="IPR003594">
    <property type="entry name" value="HATPase_dom"/>
</dbReference>
<dbReference type="SUPFAM" id="SSF47384">
    <property type="entry name" value="Homodimeric domain of signal transducing histidine kinase"/>
    <property type="match status" value="1"/>
</dbReference>
<dbReference type="RefSeq" id="WP_073119378.1">
    <property type="nucleotide sequence ID" value="NZ_BMEN01000002.1"/>
</dbReference>
<dbReference type="Gene3D" id="3.40.50.2300">
    <property type="match status" value="1"/>
</dbReference>
<dbReference type="Gene3D" id="2.130.10.10">
    <property type="entry name" value="YVTN repeat-like/Quinoprotein amine dehydrogenase"/>
    <property type="match status" value="2"/>
</dbReference>
<comment type="catalytic activity">
    <reaction evidence="1">
        <text>ATP + protein L-histidine = ADP + protein N-phospho-L-histidine.</text>
        <dbReference type="EC" id="2.7.13.3"/>
    </reaction>
</comment>
<evidence type="ECO:0000259" key="14">
    <source>
        <dbReference type="PROSITE" id="PS50109"/>
    </source>
</evidence>
<dbReference type="InterPro" id="IPR036097">
    <property type="entry name" value="HisK_dim/P_sf"/>
</dbReference>
<evidence type="ECO:0000256" key="3">
    <source>
        <dbReference type="ARBA" id="ARBA00022553"/>
    </source>
</evidence>
<protein>
    <recommendedName>
        <fullName evidence="2">histidine kinase</fullName>
        <ecNumber evidence="2">2.7.13.3</ecNumber>
    </recommendedName>
</protein>
<dbReference type="EMBL" id="FQXQ01000002">
    <property type="protein sequence ID" value="SHH61770.1"/>
    <property type="molecule type" value="Genomic_DNA"/>
</dbReference>
<dbReference type="InterPro" id="IPR011047">
    <property type="entry name" value="Quinoprotein_ADH-like_sf"/>
</dbReference>
<evidence type="ECO:0000313" key="17">
    <source>
        <dbReference type="Proteomes" id="UP000184109"/>
    </source>
</evidence>
<keyword evidence="8" id="KW-0902">Two-component regulatory system</keyword>
<evidence type="ECO:0000256" key="5">
    <source>
        <dbReference type="ARBA" id="ARBA00022741"/>
    </source>
</evidence>
<organism evidence="16 17">
    <name type="scientific">Wenyingzhuangia marina</name>
    <dbReference type="NCBI Taxonomy" id="1195760"/>
    <lineage>
        <taxon>Bacteria</taxon>
        <taxon>Pseudomonadati</taxon>
        <taxon>Bacteroidota</taxon>
        <taxon>Flavobacteriia</taxon>
        <taxon>Flavobacteriales</taxon>
        <taxon>Flavobacteriaceae</taxon>
        <taxon>Wenyingzhuangia</taxon>
    </lineage>
</organism>
<feature type="domain" description="Histidine kinase" evidence="14">
    <location>
        <begin position="838"/>
        <end position="1057"/>
    </location>
</feature>
<dbReference type="SMART" id="SM00342">
    <property type="entry name" value="HTH_ARAC"/>
    <property type="match status" value="1"/>
</dbReference>
<evidence type="ECO:0000256" key="9">
    <source>
        <dbReference type="ARBA" id="ARBA00023015"/>
    </source>
</evidence>
<keyword evidence="9" id="KW-0805">Transcription regulation</keyword>
<dbReference type="SUPFAM" id="SSF55874">
    <property type="entry name" value="ATPase domain of HSP90 chaperone/DNA topoisomerase II/histidine kinase"/>
    <property type="match status" value="1"/>
</dbReference>
<dbReference type="SMART" id="SM00387">
    <property type="entry name" value="HATPase_c"/>
    <property type="match status" value="1"/>
</dbReference>
<dbReference type="Pfam" id="PF12833">
    <property type="entry name" value="HTH_18"/>
    <property type="match status" value="1"/>
</dbReference>
<dbReference type="PROSITE" id="PS50109">
    <property type="entry name" value="HIS_KIN"/>
    <property type="match status" value="1"/>
</dbReference>
<reference evidence="17" key="1">
    <citation type="submission" date="2016-11" db="EMBL/GenBank/DDBJ databases">
        <authorList>
            <person name="Varghese N."/>
            <person name="Submissions S."/>
        </authorList>
    </citation>
    <scope>NUCLEOTIDE SEQUENCE [LARGE SCALE GENOMIC DNA]</scope>
    <source>
        <strain evidence="17">DSM 100572</strain>
    </source>
</reference>
<keyword evidence="3 12" id="KW-0597">Phosphoprotein</keyword>
<dbReference type="InterPro" id="IPR018062">
    <property type="entry name" value="HTH_AraC-typ_CS"/>
</dbReference>
<dbReference type="GO" id="GO:0043565">
    <property type="term" value="F:sequence-specific DNA binding"/>
    <property type="evidence" value="ECO:0007669"/>
    <property type="project" value="InterPro"/>
</dbReference>
<dbReference type="Gene3D" id="1.10.10.60">
    <property type="entry name" value="Homeodomain-like"/>
    <property type="match status" value="2"/>
</dbReference>
<dbReference type="EC" id="2.7.13.3" evidence="2"/>
<dbReference type="CDD" id="cd00082">
    <property type="entry name" value="HisKA"/>
    <property type="match status" value="1"/>
</dbReference>
<dbReference type="SUPFAM" id="SSF52172">
    <property type="entry name" value="CheY-like"/>
    <property type="match status" value="1"/>
</dbReference>
<dbReference type="InterPro" id="IPR018060">
    <property type="entry name" value="HTH_AraC"/>
</dbReference>
<dbReference type="GO" id="GO:0005524">
    <property type="term" value="F:ATP binding"/>
    <property type="evidence" value="ECO:0007669"/>
    <property type="project" value="UniProtKB-KW"/>
</dbReference>
<dbReference type="Gene3D" id="3.30.565.10">
    <property type="entry name" value="Histidine kinase-like ATPase, C-terminal domain"/>
    <property type="match status" value="1"/>
</dbReference>
<evidence type="ECO:0000256" key="11">
    <source>
        <dbReference type="ARBA" id="ARBA00023163"/>
    </source>
</evidence>
<dbReference type="STRING" id="1195760.SAMN05444281_1232"/>
<accession>A0A1M5UFS1</accession>
<dbReference type="InterPro" id="IPR005467">
    <property type="entry name" value="His_kinase_dom"/>
</dbReference>
<dbReference type="InterPro" id="IPR004358">
    <property type="entry name" value="Sig_transdc_His_kin-like_C"/>
</dbReference>
<dbReference type="InterPro" id="IPR009057">
    <property type="entry name" value="Homeodomain-like_sf"/>
</dbReference>
<keyword evidence="10" id="KW-0238">DNA-binding</keyword>
<evidence type="ECO:0000256" key="10">
    <source>
        <dbReference type="ARBA" id="ARBA00023125"/>
    </source>
</evidence>
<evidence type="ECO:0000256" key="7">
    <source>
        <dbReference type="ARBA" id="ARBA00022840"/>
    </source>
</evidence>
<dbReference type="FunFam" id="1.10.287.130:FF:000034">
    <property type="entry name" value="Two-component system sensor histidine kinase/response regulator"/>
    <property type="match status" value="1"/>
</dbReference>
<keyword evidence="7" id="KW-0067">ATP-binding</keyword>
<evidence type="ECO:0000256" key="2">
    <source>
        <dbReference type="ARBA" id="ARBA00012438"/>
    </source>
</evidence>
<gene>
    <name evidence="16" type="ORF">SAMN05444281_1232</name>
</gene>
<feature type="domain" description="Response regulatory" evidence="15">
    <location>
        <begin position="1104"/>
        <end position="1219"/>
    </location>
</feature>
<dbReference type="FunFam" id="3.30.565.10:FF:000037">
    <property type="entry name" value="Hybrid sensor histidine kinase/response regulator"/>
    <property type="match status" value="1"/>
</dbReference>
<keyword evidence="5" id="KW-0547">Nucleotide-binding</keyword>
<dbReference type="InterPro" id="IPR011006">
    <property type="entry name" value="CheY-like_superfamily"/>
</dbReference>
<keyword evidence="11" id="KW-0804">Transcription</keyword>
<dbReference type="GO" id="GO:0003700">
    <property type="term" value="F:DNA-binding transcription factor activity"/>
    <property type="evidence" value="ECO:0007669"/>
    <property type="project" value="InterPro"/>
</dbReference>
<dbReference type="PROSITE" id="PS00041">
    <property type="entry name" value="HTH_ARAC_FAMILY_1"/>
    <property type="match status" value="1"/>
</dbReference>